<evidence type="ECO:0000256" key="4">
    <source>
        <dbReference type="ARBA" id="ARBA00023316"/>
    </source>
</evidence>
<keyword evidence="10" id="KW-1185">Reference proteome</keyword>
<comment type="pathway">
    <text evidence="1">Glycan metabolism; pectin degradation; 2-dehydro-3-deoxy-D-gluconate from pectin: step 1/5.</text>
</comment>
<evidence type="ECO:0000313" key="10">
    <source>
        <dbReference type="Proteomes" id="UP001634393"/>
    </source>
</evidence>
<dbReference type="InterPro" id="IPR011050">
    <property type="entry name" value="Pectin_lyase_fold/virulence"/>
</dbReference>
<dbReference type="InterPro" id="IPR012334">
    <property type="entry name" value="Pectin_lyas_fold"/>
</dbReference>
<protein>
    <recommendedName>
        <fullName evidence="8">Pectinesterase catalytic domain-containing protein</fullName>
    </recommendedName>
</protein>
<evidence type="ECO:0000256" key="3">
    <source>
        <dbReference type="ARBA" id="ARBA00023085"/>
    </source>
</evidence>
<organism evidence="9 10">
    <name type="scientific">Penstemon smallii</name>
    <dbReference type="NCBI Taxonomy" id="265156"/>
    <lineage>
        <taxon>Eukaryota</taxon>
        <taxon>Viridiplantae</taxon>
        <taxon>Streptophyta</taxon>
        <taxon>Embryophyta</taxon>
        <taxon>Tracheophyta</taxon>
        <taxon>Spermatophyta</taxon>
        <taxon>Magnoliopsida</taxon>
        <taxon>eudicotyledons</taxon>
        <taxon>Gunneridae</taxon>
        <taxon>Pentapetalae</taxon>
        <taxon>asterids</taxon>
        <taxon>lamiids</taxon>
        <taxon>Lamiales</taxon>
        <taxon>Plantaginaceae</taxon>
        <taxon>Cheloneae</taxon>
        <taxon>Penstemon</taxon>
    </lineage>
</organism>
<feature type="region of interest" description="Disordered" evidence="6">
    <location>
        <begin position="83"/>
        <end position="103"/>
    </location>
</feature>
<comment type="caution">
    <text evidence="9">The sequence shown here is derived from an EMBL/GenBank/DDBJ whole genome shotgun (WGS) entry which is preliminary data.</text>
</comment>
<dbReference type="GO" id="GO:0071555">
    <property type="term" value="P:cell wall organization"/>
    <property type="evidence" value="ECO:0007669"/>
    <property type="project" value="UniProtKB-KW"/>
</dbReference>
<proteinExistence type="predicted"/>
<keyword evidence="2" id="KW-0378">Hydrolase</keyword>
<evidence type="ECO:0000256" key="2">
    <source>
        <dbReference type="ARBA" id="ARBA00022801"/>
    </source>
</evidence>
<keyword evidence="3" id="KW-0063">Aspartyl esterase</keyword>
<evidence type="ECO:0000256" key="5">
    <source>
        <dbReference type="ARBA" id="ARBA00047928"/>
    </source>
</evidence>
<feature type="chain" id="PRO_5044781101" description="Pectinesterase catalytic domain-containing protein" evidence="7">
    <location>
        <begin position="35"/>
        <end position="402"/>
    </location>
</feature>
<sequence>MSGPSSFLQDAAAAFSFSIPLLLFTIFKTCSANAQPDYITWCNKTPRPTDCRTLIQRFYPLAPKLDTLKNNTSLSKTERKLLDKHTDHQQKVGDEHREHPVKQHQNRVVVAQDGSGNYRSIQEAVNAAASRRPANGRFEIYVKKGCYNEQVKVEGPHAKDITIVGDGIGNTVITGDKHVQSKKPHTSETAFITFAAAAVSLKSESNQSIYYKCKFEGYQDTLYLYPGLHFFRECYISGSMDTIFGDSTAVFQNCNIFLRKHVIGNEVVVAAQKRSRDDNTGFVIQNSRVTLTDELKSSLPRGVKVFLGRPWGKYSRTVYIRTYLAQGINPQGWTYTDEIKDGNFVDYAEFENTGPGANTANRIKWRGVKNINRNEASKFSVRNFLQGGSWIASAGIPYTLDL</sequence>
<name>A0ABD3S1K9_9LAMI</name>
<dbReference type="AlphaFoldDB" id="A0ABD3S1K9"/>
<evidence type="ECO:0000256" key="7">
    <source>
        <dbReference type="SAM" id="SignalP"/>
    </source>
</evidence>
<feature type="signal peptide" evidence="7">
    <location>
        <begin position="1"/>
        <end position="34"/>
    </location>
</feature>
<dbReference type="PANTHER" id="PTHR31707">
    <property type="entry name" value="PECTINESTERASE"/>
    <property type="match status" value="1"/>
</dbReference>
<accession>A0ABD3S1K9</accession>
<gene>
    <name evidence="9" type="ORF">ACJIZ3_004275</name>
</gene>
<dbReference type="Gene3D" id="2.160.20.10">
    <property type="entry name" value="Single-stranded right-handed beta-helix, Pectin lyase-like"/>
    <property type="match status" value="1"/>
</dbReference>
<evidence type="ECO:0000313" key="9">
    <source>
        <dbReference type="EMBL" id="KAL3818370.1"/>
    </source>
</evidence>
<dbReference type="Pfam" id="PF01095">
    <property type="entry name" value="Pectinesterase"/>
    <property type="match status" value="2"/>
</dbReference>
<evidence type="ECO:0000256" key="6">
    <source>
        <dbReference type="SAM" id="MobiDB-lite"/>
    </source>
</evidence>
<keyword evidence="7" id="KW-0732">Signal</keyword>
<feature type="compositionally biased region" description="Basic and acidic residues" evidence="6">
    <location>
        <begin position="83"/>
        <end position="101"/>
    </location>
</feature>
<dbReference type="GO" id="GO:0030599">
    <property type="term" value="F:pectinesterase activity"/>
    <property type="evidence" value="ECO:0007669"/>
    <property type="project" value="UniProtKB-EC"/>
</dbReference>
<evidence type="ECO:0000259" key="8">
    <source>
        <dbReference type="Pfam" id="PF01095"/>
    </source>
</evidence>
<feature type="domain" description="Pectinesterase catalytic" evidence="8">
    <location>
        <begin position="108"/>
        <end position="194"/>
    </location>
</feature>
<dbReference type="Proteomes" id="UP001634393">
    <property type="component" value="Unassembled WGS sequence"/>
</dbReference>
<comment type="catalytic activity">
    <reaction evidence="5">
        <text>[(1-&gt;4)-alpha-D-galacturonosyl methyl ester](n) + n H2O = [(1-&gt;4)-alpha-D-galacturonosyl](n) + n methanol + n H(+)</text>
        <dbReference type="Rhea" id="RHEA:22380"/>
        <dbReference type="Rhea" id="RHEA-COMP:14570"/>
        <dbReference type="Rhea" id="RHEA-COMP:14573"/>
        <dbReference type="ChEBI" id="CHEBI:15377"/>
        <dbReference type="ChEBI" id="CHEBI:15378"/>
        <dbReference type="ChEBI" id="CHEBI:17790"/>
        <dbReference type="ChEBI" id="CHEBI:140522"/>
        <dbReference type="ChEBI" id="CHEBI:140523"/>
        <dbReference type="EC" id="3.1.1.11"/>
    </reaction>
</comment>
<dbReference type="InterPro" id="IPR000070">
    <property type="entry name" value="Pectinesterase_cat"/>
</dbReference>
<feature type="domain" description="Pectinesterase catalytic" evidence="8">
    <location>
        <begin position="197"/>
        <end position="387"/>
    </location>
</feature>
<reference evidence="9 10" key="1">
    <citation type="submission" date="2024-12" db="EMBL/GenBank/DDBJ databases">
        <title>The unique morphological basis and parallel evolutionary history of personate flowers in Penstemon.</title>
        <authorList>
            <person name="Depatie T.H."/>
            <person name="Wessinger C.A."/>
        </authorList>
    </citation>
    <scope>NUCLEOTIDE SEQUENCE [LARGE SCALE GENOMIC DNA]</scope>
    <source>
        <strain evidence="9">WTNN_2</strain>
        <tissue evidence="9">Leaf</tissue>
    </source>
</reference>
<evidence type="ECO:0000256" key="1">
    <source>
        <dbReference type="ARBA" id="ARBA00005184"/>
    </source>
</evidence>
<dbReference type="EMBL" id="JBJXBP010000007">
    <property type="protein sequence ID" value="KAL3818370.1"/>
    <property type="molecule type" value="Genomic_DNA"/>
</dbReference>
<keyword evidence="4" id="KW-0961">Cell wall biogenesis/degradation</keyword>
<dbReference type="SUPFAM" id="SSF51126">
    <property type="entry name" value="Pectin lyase-like"/>
    <property type="match status" value="1"/>
</dbReference>